<keyword evidence="4 5" id="KW-0472">Membrane</keyword>
<dbReference type="AlphaFoldDB" id="A0A6V8LR17"/>
<feature type="transmembrane region" description="Helical" evidence="5">
    <location>
        <begin position="209"/>
        <end position="228"/>
    </location>
</feature>
<feature type="transmembrane region" description="Helical" evidence="5">
    <location>
        <begin position="264"/>
        <end position="284"/>
    </location>
</feature>
<evidence type="ECO:0000256" key="1">
    <source>
        <dbReference type="ARBA" id="ARBA00004141"/>
    </source>
</evidence>
<feature type="transmembrane region" description="Helical" evidence="5">
    <location>
        <begin position="296"/>
        <end position="319"/>
    </location>
</feature>
<comment type="subcellular location">
    <subcellularLocation>
        <location evidence="1">Membrane</location>
        <topology evidence="1">Multi-pass membrane protein</topology>
    </subcellularLocation>
</comment>
<dbReference type="Gene3D" id="3.30.750.24">
    <property type="entry name" value="STAS domain"/>
    <property type="match status" value="1"/>
</dbReference>
<evidence type="ECO:0000256" key="2">
    <source>
        <dbReference type="ARBA" id="ARBA00022692"/>
    </source>
</evidence>
<protein>
    <submittedName>
        <fullName evidence="7">C4-dicarboxylic acid transporter DauA</fullName>
    </submittedName>
</protein>
<name>A0A6V8LR17_9BACT</name>
<feature type="transmembrane region" description="Helical" evidence="5">
    <location>
        <begin position="36"/>
        <end position="56"/>
    </location>
</feature>
<proteinExistence type="predicted"/>
<evidence type="ECO:0000313" key="8">
    <source>
        <dbReference type="Proteomes" id="UP000494245"/>
    </source>
</evidence>
<evidence type="ECO:0000259" key="6">
    <source>
        <dbReference type="PROSITE" id="PS50801"/>
    </source>
</evidence>
<dbReference type="InterPro" id="IPR002645">
    <property type="entry name" value="STAS_dom"/>
</dbReference>
<feature type="transmembrane region" description="Helical" evidence="5">
    <location>
        <begin position="339"/>
        <end position="370"/>
    </location>
</feature>
<feature type="transmembrane region" description="Helical" evidence="5">
    <location>
        <begin position="68"/>
        <end position="97"/>
    </location>
</feature>
<evidence type="ECO:0000313" key="7">
    <source>
        <dbReference type="EMBL" id="GFK92569.1"/>
    </source>
</evidence>
<evidence type="ECO:0000256" key="3">
    <source>
        <dbReference type="ARBA" id="ARBA00022989"/>
    </source>
</evidence>
<evidence type="ECO:0000256" key="5">
    <source>
        <dbReference type="SAM" id="Phobius"/>
    </source>
</evidence>
<dbReference type="GO" id="GO:0055085">
    <property type="term" value="P:transmembrane transport"/>
    <property type="evidence" value="ECO:0007669"/>
    <property type="project" value="InterPro"/>
</dbReference>
<dbReference type="PROSITE" id="PS50801">
    <property type="entry name" value="STAS"/>
    <property type="match status" value="1"/>
</dbReference>
<feature type="transmembrane region" description="Helical" evidence="5">
    <location>
        <begin position="133"/>
        <end position="152"/>
    </location>
</feature>
<dbReference type="InterPro" id="IPR011547">
    <property type="entry name" value="SLC26A/SulP_dom"/>
</dbReference>
<dbReference type="PANTHER" id="PTHR11814">
    <property type="entry name" value="SULFATE TRANSPORTER"/>
    <property type="match status" value="1"/>
</dbReference>
<keyword evidence="2 5" id="KW-0812">Transmembrane</keyword>
<dbReference type="InterPro" id="IPR001902">
    <property type="entry name" value="SLC26A/SulP_fam"/>
</dbReference>
<gene>
    <name evidence="7" type="primary">dauA</name>
    <name evidence="7" type="ORF">NNJEOMEG_00394</name>
</gene>
<evidence type="ECO:0000256" key="4">
    <source>
        <dbReference type="ARBA" id="ARBA00023136"/>
    </source>
</evidence>
<dbReference type="RefSeq" id="WP_235956792.1">
    <property type="nucleotide sequence ID" value="NZ_BLTE01000001.1"/>
</dbReference>
<sequence>MEEASFAGREATGWPVPKLFRVLRRGLGLRDLTKDVLAGLTVGVVALPLAMAFAIASHVPPERGIFTAIVAGFLISFLGGSRFAVGGPTGAFVVIIAGVVDRHGYDGLVLTTLLAGAMLLLMGAARLGKLIKFIPYPVTTGFTSGIAVLIFFSQLTEFFGMKLAHVPSEFLPKVALLASSLDKVDPATSAIGLVSLGAILLARRFFPIIPAPVFGVAVGAVTAAAFFLPVETIGTRFGGIPSALPAFTPPTLDWSSVKGLMPDAMTIALLAGIESLLCCVVADGMTGDRHDSSAELMAQGTANIASVLFGGIPATGAIARTVTSIKSGAVSPVAGCVHALTLVLFVLFAAPLASAIPLASLAAVLLVVAFDMSEYRRFARLLKAPRSDVSVLLATFSLTVLVDLTVAVYVGVLLASLLFMRRMSELTEISTWKLPGNDKEEDEAPMSLAGRSDGPGDYESCPLPSGNVAGDDSIQVYEIDGPFFFGIADRFQDILDVVKGKPRVFILDVTHTPTIDSTGVNALEGFIRKCRHRKIELFLVGARPHFLTTMHRFGTDDLIGPDHLYNSVIEAIQAAEKVPYRI</sequence>
<dbReference type="SUPFAM" id="SSF52091">
    <property type="entry name" value="SpoIIaa-like"/>
    <property type="match status" value="1"/>
</dbReference>
<keyword evidence="3 5" id="KW-1133">Transmembrane helix</keyword>
<organism evidence="7 8">
    <name type="scientific">Fundidesulfovibrio magnetotacticus</name>
    <dbReference type="NCBI Taxonomy" id="2730080"/>
    <lineage>
        <taxon>Bacteria</taxon>
        <taxon>Pseudomonadati</taxon>
        <taxon>Thermodesulfobacteriota</taxon>
        <taxon>Desulfovibrionia</taxon>
        <taxon>Desulfovibrionales</taxon>
        <taxon>Desulfovibrionaceae</taxon>
        <taxon>Fundidesulfovibrio</taxon>
    </lineage>
</organism>
<reference evidence="7 8" key="1">
    <citation type="submission" date="2020-04" db="EMBL/GenBank/DDBJ databases">
        <authorList>
            <consortium name="Desulfovibrio sp. FSS-1 genome sequencing consortium"/>
            <person name="Shimoshige H."/>
            <person name="Kobayashi H."/>
            <person name="Maekawa T."/>
        </authorList>
    </citation>
    <scope>NUCLEOTIDE SEQUENCE [LARGE SCALE GENOMIC DNA]</scope>
    <source>
        <strain evidence="7 8">SIID29052-01</strain>
    </source>
</reference>
<feature type="transmembrane region" description="Helical" evidence="5">
    <location>
        <begin position="391"/>
        <end position="420"/>
    </location>
</feature>
<dbReference type="Pfam" id="PF00916">
    <property type="entry name" value="Sulfate_transp"/>
    <property type="match status" value="1"/>
</dbReference>
<dbReference type="GO" id="GO:0016020">
    <property type="term" value="C:membrane"/>
    <property type="evidence" value="ECO:0007669"/>
    <property type="project" value="UniProtKB-SubCell"/>
</dbReference>
<dbReference type="Pfam" id="PF01740">
    <property type="entry name" value="STAS"/>
    <property type="match status" value="1"/>
</dbReference>
<accession>A0A6V8LR17</accession>
<comment type="caution">
    <text evidence="7">The sequence shown here is derived from an EMBL/GenBank/DDBJ whole genome shotgun (WGS) entry which is preliminary data.</text>
</comment>
<dbReference type="CDD" id="cd07042">
    <property type="entry name" value="STAS_SulP_like_sulfate_transporter"/>
    <property type="match status" value="1"/>
</dbReference>
<feature type="transmembrane region" description="Helical" evidence="5">
    <location>
        <begin position="103"/>
        <end position="121"/>
    </location>
</feature>
<keyword evidence="8" id="KW-1185">Reference proteome</keyword>
<dbReference type="InterPro" id="IPR036513">
    <property type="entry name" value="STAS_dom_sf"/>
</dbReference>
<reference evidence="7 8" key="2">
    <citation type="submission" date="2020-05" db="EMBL/GenBank/DDBJ databases">
        <title>Draft genome sequence of Desulfovibrio sp. strainFSS-1.</title>
        <authorList>
            <person name="Shimoshige H."/>
            <person name="Kobayashi H."/>
            <person name="Maekawa T."/>
        </authorList>
    </citation>
    <scope>NUCLEOTIDE SEQUENCE [LARGE SCALE GENOMIC DNA]</scope>
    <source>
        <strain evidence="7 8">SIID29052-01</strain>
    </source>
</reference>
<feature type="domain" description="STAS" evidence="6">
    <location>
        <begin position="472"/>
        <end position="575"/>
    </location>
</feature>
<feature type="transmembrane region" description="Helical" evidence="5">
    <location>
        <begin position="186"/>
        <end position="202"/>
    </location>
</feature>
<dbReference type="Proteomes" id="UP000494245">
    <property type="component" value="Unassembled WGS sequence"/>
</dbReference>
<dbReference type="EMBL" id="BLTE01000001">
    <property type="protein sequence ID" value="GFK92569.1"/>
    <property type="molecule type" value="Genomic_DNA"/>
</dbReference>